<accession>A0A7R8ZTP7</accession>
<protein>
    <submittedName>
        <fullName evidence="1">Uncharacterized protein</fullName>
    </submittedName>
</protein>
<dbReference type="EMBL" id="OB663482">
    <property type="protein sequence ID" value="CAD7231408.1"/>
    <property type="molecule type" value="Genomic_DNA"/>
</dbReference>
<dbReference type="OrthoDB" id="6367659at2759"/>
<dbReference type="AlphaFoldDB" id="A0A7R8ZTP7"/>
<reference evidence="1" key="1">
    <citation type="submission" date="2020-11" db="EMBL/GenBank/DDBJ databases">
        <authorList>
            <person name="Tran Van P."/>
        </authorList>
    </citation>
    <scope>NUCLEOTIDE SEQUENCE</scope>
</reference>
<evidence type="ECO:0000313" key="1">
    <source>
        <dbReference type="EMBL" id="CAD7231408.1"/>
    </source>
</evidence>
<organism evidence="1">
    <name type="scientific">Cyprideis torosa</name>
    <dbReference type="NCBI Taxonomy" id="163714"/>
    <lineage>
        <taxon>Eukaryota</taxon>
        <taxon>Metazoa</taxon>
        <taxon>Ecdysozoa</taxon>
        <taxon>Arthropoda</taxon>
        <taxon>Crustacea</taxon>
        <taxon>Oligostraca</taxon>
        <taxon>Ostracoda</taxon>
        <taxon>Podocopa</taxon>
        <taxon>Podocopida</taxon>
        <taxon>Cytherocopina</taxon>
        <taxon>Cytheroidea</taxon>
        <taxon>Cytherideidae</taxon>
        <taxon>Cyprideis</taxon>
    </lineage>
</organism>
<gene>
    <name evidence="1" type="ORF">CTOB1V02_LOCUS9255</name>
</gene>
<proteinExistence type="predicted"/>
<name>A0A7R8ZTP7_9CRUS</name>
<sequence>MDPGAKPPLSGRRSAGTKAESCGTTLLQRAHVLKKPESVLGPVYWHSLLQTLGVVLVVALVVCDAASLRERLGKFRAPYYDKCGRGYQVWGYGGKKLNTYTKFKPLEGYYRK</sequence>